<evidence type="ECO:0000256" key="1">
    <source>
        <dbReference type="SAM" id="MobiDB-lite"/>
    </source>
</evidence>
<dbReference type="SUPFAM" id="SSF51261">
    <property type="entry name" value="Duplicated hybrid motif"/>
    <property type="match status" value="1"/>
</dbReference>
<dbReference type="PANTHER" id="PTHR21666:SF270">
    <property type="entry name" value="MUREIN HYDROLASE ACTIVATOR ENVC"/>
    <property type="match status" value="1"/>
</dbReference>
<comment type="caution">
    <text evidence="3">The sequence shown here is derived from an EMBL/GenBank/DDBJ whole genome shotgun (WGS) entry which is preliminary data.</text>
</comment>
<proteinExistence type="predicted"/>
<sequence length="178" mass="18946">MSTRFLPVARGFYVTSGFGARWGTTHWGTDFGRDGGSGGHPVFAAQGGTVVMVGPASGFGQWVVVDHPTADGSGTTVYGHVIPEVRLGQRVEAGQRIARINPDSNTNGGVAPHLHFEVHRSVWSQPGPNRLDPQPWLAGARWPGEAPRPTTPVAAPVDEDADEAWLPILEQLTGPREA</sequence>
<dbReference type="Gene3D" id="2.70.70.10">
    <property type="entry name" value="Glucose Permease (Domain IIA)"/>
    <property type="match status" value="1"/>
</dbReference>
<dbReference type="EMBL" id="QRCM01000001">
    <property type="protein sequence ID" value="TXG90700.1"/>
    <property type="molecule type" value="Genomic_DNA"/>
</dbReference>
<feature type="compositionally biased region" description="Low complexity" evidence="1">
    <location>
        <begin position="147"/>
        <end position="156"/>
    </location>
</feature>
<name>A0A6P2CFH1_9NOCA</name>
<accession>A0A6P2CFH1</accession>
<organism evidence="3 4">
    <name type="scientific">Rhodococcus rhodnii</name>
    <dbReference type="NCBI Taxonomy" id="38312"/>
    <lineage>
        <taxon>Bacteria</taxon>
        <taxon>Bacillati</taxon>
        <taxon>Actinomycetota</taxon>
        <taxon>Actinomycetes</taxon>
        <taxon>Mycobacteriales</taxon>
        <taxon>Nocardiaceae</taxon>
        <taxon>Rhodococcus</taxon>
    </lineage>
</organism>
<feature type="domain" description="M23ase beta-sheet core" evidence="2">
    <location>
        <begin position="25"/>
        <end position="120"/>
    </location>
</feature>
<dbReference type="PANTHER" id="PTHR21666">
    <property type="entry name" value="PEPTIDASE-RELATED"/>
    <property type="match status" value="1"/>
</dbReference>
<dbReference type="CDD" id="cd12797">
    <property type="entry name" value="M23_peptidase"/>
    <property type="match status" value="1"/>
</dbReference>
<dbReference type="RefSeq" id="WP_010836614.1">
    <property type="nucleotide sequence ID" value="NZ_QRCM01000001.1"/>
</dbReference>
<dbReference type="Proteomes" id="UP000471120">
    <property type="component" value="Unassembled WGS sequence"/>
</dbReference>
<dbReference type="InterPro" id="IPR050570">
    <property type="entry name" value="Cell_wall_metabolism_enzyme"/>
</dbReference>
<evidence type="ECO:0000313" key="4">
    <source>
        <dbReference type="Proteomes" id="UP000471120"/>
    </source>
</evidence>
<dbReference type="AlphaFoldDB" id="A0A6P2CFH1"/>
<dbReference type="GO" id="GO:0004222">
    <property type="term" value="F:metalloendopeptidase activity"/>
    <property type="evidence" value="ECO:0007669"/>
    <property type="project" value="TreeGrafter"/>
</dbReference>
<gene>
    <name evidence="3" type="ORF">DW322_11325</name>
</gene>
<evidence type="ECO:0000259" key="2">
    <source>
        <dbReference type="Pfam" id="PF01551"/>
    </source>
</evidence>
<evidence type="ECO:0000313" key="3">
    <source>
        <dbReference type="EMBL" id="TXG90700.1"/>
    </source>
</evidence>
<dbReference type="Pfam" id="PF01551">
    <property type="entry name" value="Peptidase_M23"/>
    <property type="match status" value="1"/>
</dbReference>
<dbReference type="InterPro" id="IPR011055">
    <property type="entry name" value="Dup_hybrid_motif"/>
</dbReference>
<protein>
    <submittedName>
        <fullName evidence="3">M23 family peptidase</fullName>
    </submittedName>
</protein>
<feature type="region of interest" description="Disordered" evidence="1">
    <location>
        <begin position="124"/>
        <end position="162"/>
    </location>
</feature>
<dbReference type="InterPro" id="IPR016047">
    <property type="entry name" value="M23ase_b-sheet_dom"/>
</dbReference>
<reference evidence="3 4" key="1">
    <citation type="submission" date="2018-07" db="EMBL/GenBank/DDBJ databases">
        <title>Genome sequence of Rhodococcus rhodnii ATCC 35071 from Rhodnius prolixus.</title>
        <authorList>
            <person name="Patel V."/>
            <person name="Vogel K.J."/>
        </authorList>
    </citation>
    <scope>NUCLEOTIDE SEQUENCE [LARGE SCALE GENOMIC DNA]</scope>
    <source>
        <strain evidence="3 4">ATCC 35071</strain>
    </source>
</reference>